<keyword evidence="3" id="KW-1185">Reference proteome</keyword>
<evidence type="ECO:0000313" key="2">
    <source>
        <dbReference type="EMBL" id="KIK92153.1"/>
    </source>
</evidence>
<protein>
    <submittedName>
        <fullName evidence="2">Uncharacterized protein</fullName>
    </submittedName>
</protein>
<gene>
    <name evidence="2" type="ORF">PAXRUDRAFT_830217</name>
</gene>
<dbReference type="InParanoid" id="A0A0D0DLG9"/>
<reference evidence="2 3" key="1">
    <citation type="submission" date="2014-04" db="EMBL/GenBank/DDBJ databases">
        <authorList>
            <consortium name="DOE Joint Genome Institute"/>
            <person name="Kuo A."/>
            <person name="Kohler A."/>
            <person name="Jargeat P."/>
            <person name="Nagy L.G."/>
            <person name="Floudas D."/>
            <person name="Copeland A."/>
            <person name="Barry K.W."/>
            <person name="Cichocki N."/>
            <person name="Veneault-Fourrey C."/>
            <person name="LaButti K."/>
            <person name="Lindquist E.A."/>
            <person name="Lipzen A."/>
            <person name="Lundell T."/>
            <person name="Morin E."/>
            <person name="Murat C."/>
            <person name="Sun H."/>
            <person name="Tunlid A."/>
            <person name="Henrissat B."/>
            <person name="Grigoriev I.V."/>
            <person name="Hibbett D.S."/>
            <person name="Martin F."/>
            <person name="Nordberg H.P."/>
            <person name="Cantor M.N."/>
            <person name="Hua S.X."/>
        </authorList>
    </citation>
    <scope>NUCLEOTIDE SEQUENCE [LARGE SCALE GENOMIC DNA]</scope>
    <source>
        <strain evidence="2 3">Ve08.2h10</strain>
    </source>
</reference>
<evidence type="ECO:0000256" key="1">
    <source>
        <dbReference type="SAM" id="MobiDB-lite"/>
    </source>
</evidence>
<proteinExistence type="predicted"/>
<dbReference type="Proteomes" id="UP000054538">
    <property type="component" value="Unassembled WGS sequence"/>
</dbReference>
<dbReference type="HOGENOM" id="CLU_2794693_0_0_1"/>
<name>A0A0D0DLG9_9AGAM</name>
<organism evidence="2 3">
    <name type="scientific">Paxillus rubicundulus Ve08.2h10</name>
    <dbReference type="NCBI Taxonomy" id="930991"/>
    <lineage>
        <taxon>Eukaryota</taxon>
        <taxon>Fungi</taxon>
        <taxon>Dikarya</taxon>
        <taxon>Basidiomycota</taxon>
        <taxon>Agaricomycotina</taxon>
        <taxon>Agaricomycetes</taxon>
        <taxon>Agaricomycetidae</taxon>
        <taxon>Boletales</taxon>
        <taxon>Paxilineae</taxon>
        <taxon>Paxillaceae</taxon>
        <taxon>Paxillus</taxon>
    </lineage>
</organism>
<accession>A0A0D0DLG9</accession>
<sequence length="68" mass="7951">MSVECSEAEESKDGWDGLVIKSQSLSRLRTTHAPSKIGLDKIRTRNLQKRATHRDLHIHEEDQDQRRR</sequence>
<dbReference type="EMBL" id="KN825308">
    <property type="protein sequence ID" value="KIK92153.1"/>
    <property type="molecule type" value="Genomic_DNA"/>
</dbReference>
<feature type="region of interest" description="Disordered" evidence="1">
    <location>
        <begin position="36"/>
        <end position="68"/>
    </location>
</feature>
<dbReference type="AlphaFoldDB" id="A0A0D0DLG9"/>
<evidence type="ECO:0000313" key="3">
    <source>
        <dbReference type="Proteomes" id="UP000054538"/>
    </source>
</evidence>
<reference evidence="3" key="2">
    <citation type="submission" date="2015-01" db="EMBL/GenBank/DDBJ databases">
        <title>Evolutionary Origins and Diversification of the Mycorrhizal Mutualists.</title>
        <authorList>
            <consortium name="DOE Joint Genome Institute"/>
            <consortium name="Mycorrhizal Genomics Consortium"/>
            <person name="Kohler A."/>
            <person name="Kuo A."/>
            <person name="Nagy L.G."/>
            <person name="Floudas D."/>
            <person name="Copeland A."/>
            <person name="Barry K.W."/>
            <person name="Cichocki N."/>
            <person name="Veneault-Fourrey C."/>
            <person name="LaButti K."/>
            <person name="Lindquist E.A."/>
            <person name="Lipzen A."/>
            <person name="Lundell T."/>
            <person name="Morin E."/>
            <person name="Murat C."/>
            <person name="Riley R."/>
            <person name="Ohm R."/>
            <person name="Sun H."/>
            <person name="Tunlid A."/>
            <person name="Henrissat B."/>
            <person name="Grigoriev I.V."/>
            <person name="Hibbett D.S."/>
            <person name="Martin F."/>
        </authorList>
    </citation>
    <scope>NUCLEOTIDE SEQUENCE [LARGE SCALE GENOMIC DNA]</scope>
    <source>
        <strain evidence="3">Ve08.2h10</strain>
    </source>
</reference>